<dbReference type="PATRIC" id="fig|336566.3.peg.2799"/>
<dbReference type="InterPro" id="IPR003346">
    <property type="entry name" value="Transposase_20"/>
</dbReference>
<dbReference type="AlphaFoldDB" id="A0A0R0CUL5"/>
<comment type="caution">
    <text evidence="4">The sequence shown here is derived from an EMBL/GenBank/DDBJ whole genome shotgun (WGS) entry which is preliminary data.</text>
</comment>
<feature type="coiled-coil region" evidence="1">
    <location>
        <begin position="87"/>
        <end position="137"/>
    </location>
</feature>
<evidence type="ECO:0000313" key="5">
    <source>
        <dbReference type="Proteomes" id="UP000050956"/>
    </source>
</evidence>
<evidence type="ECO:0000259" key="3">
    <source>
        <dbReference type="Pfam" id="PF02371"/>
    </source>
</evidence>
<feature type="domain" description="Transposase IS110-like N-terminal" evidence="2">
    <location>
        <begin position="2"/>
        <end position="104"/>
    </location>
</feature>
<reference evidence="4 5" key="1">
    <citation type="submission" date="2015-05" db="EMBL/GenBank/DDBJ databases">
        <title>Genome sequencing and analysis of members of genus Stenotrophomonas.</title>
        <authorList>
            <person name="Patil P.P."/>
            <person name="Midha S."/>
            <person name="Patil P.B."/>
        </authorList>
    </citation>
    <scope>NUCLEOTIDE SEQUENCE [LARGE SCALE GENOMIC DNA]</scope>
    <source>
        <strain evidence="4 5">DSM 24757</strain>
    </source>
</reference>
<keyword evidence="5" id="KW-1185">Reference proteome</keyword>
<gene>
    <name evidence="4" type="ORF">ABB30_15270</name>
</gene>
<keyword evidence="1" id="KW-0175">Coiled coil</keyword>
<dbReference type="GO" id="GO:0006313">
    <property type="term" value="P:DNA transposition"/>
    <property type="evidence" value="ECO:0007669"/>
    <property type="project" value="InterPro"/>
</dbReference>
<dbReference type="InterPro" id="IPR002525">
    <property type="entry name" value="Transp_IS110-like_N"/>
</dbReference>
<dbReference type="GO" id="GO:0004803">
    <property type="term" value="F:transposase activity"/>
    <property type="evidence" value="ECO:0007669"/>
    <property type="project" value="InterPro"/>
</dbReference>
<dbReference type="PANTHER" id="PTHR33055:SF13">
    <property type="entry name" value="TRANSPOSASE"/>
    <property type="match status" value="1"/>
</dbReference>
<sequence>MDSTRVVFEATGGYERLLLKALFQAGLAAERLSANRPRELARALGLKAKTDAIDARVLAVAAQLLPATPSAPLPGKTVLLREWLQARSALVSERDAHRRRIKQLESAPVKAVLTGCIDRLQKQIQQIEKTIAKLLAEAPDGLAKAPGLGPILRATLAARLPELGTVNRRQIAALAGLAPYNRDSGLWRGQRHIVGGRADVRRVLYMATWSAIRCDPDIGSCYRRLVDAGKPRKAAAVACMRKYLTRLNAMKRDNTPWQSVPMAA</sequence>
<proteinExistence type="predicted"/>
<name>A0A0R0CUL5_9GAMM</name>
<dbReference type="EMBL" id="LDJM01000064">
    <property type="protein sequence ID" value="KRG73501.1"/>
    <property type="molecule type" value="Genomic_DNA"/>
</dbReference>
<dbReference type="Proteomes" id="UP000050956">
    <property type="component" value="Unassembled WGS sequence"/>
</dbReference>
<feature type="domain" description="Transposase IS116/IS110/IS902 C-terminal" evidence="3">
    <location>
        <begin position="142"/>
        <end position="222"/>
    </location>
</feature>
<accession>A0A0R0CUL5</accession>
<dbReference type="GO" id="GO:0003677">
    <property type="term" value="F:DNA binding"/>
    <property type="evidence" value="ECO:0007669"/>
    <property type="project" value="InterPro"/>
</dbReference>
<evidence type="ECO:0000259" key="2">
    <source>
        <dbReference type="Pfam" id="PF01548"/>
    </source>
</evidence>
<dbReference type="Pfam" id="PF02371">
    <property type="entry name" value="Transposase_20"/>
    <property type="match status" value="1"/>
</dbReference>
<dbReference type="PANTHER" id="PTHR33055">
    <property type="entry name" value="TRANSPOSASE FOR INSERTION SEQUENCE ELEMENT IS1111A"/>
    <property type="match status" value="1"/>
</dbReference>
<dbReference type="InterPro" id="IPR047650">
    <property type="entry name" value="Transpos_IS110"/>
</dbReference>
<evidence type="ECO:0000256" key="1">
    <source>
        <dbReference type="SAM" id="Coils"/>
    </source>
</evidence>
<dbReference type="Pfam" id="PF01548">
    <property type="entry name" value="DEDD_Tnp_IS110"/>
    <property type="match status" value="1"/>
</dbReference>
<organism evidence="4 5">
    <name type="scientific">Stenotrophomonas ginsengisoli</name>
    <dbReference type="NCBI Taxonomy" id="336566"/>
    <lineage>
        <taxon>Bacteria</taxon>
        <taxon>Pseudomonadati</taxon>
        <taxon>Pseudomonadota</taxon>
        <taxon>Gammaproteobacteria</taxon>
        <taxon>Lysobacterales</taxon>
        <taxon>Lysobacteraceae</taxon>
        <taxon>Stenotrophomonas</taxon>
    </lineage>
</organism>
<evidence type="ECO:0000313" key="4">
    <source>
        <dbReference type="EMBL" id="KRG73501.1"/>
    </source>
</evidence>
<protein>
    <submittedName>
        <fullName evidence="4">Uncharacterized protein</fullName>
    </submittedName>
</protein>